<evidence type="ECO:0000256" key="1">
    <source>
        <dbReference type="ARBA" id="ARBA00004496"/>
    </source>
</evidence>
<dbReference type="RefSeq" id="WP_092355755.1">
    <property type="nucleotide sequence ID" value="NZ_BLMI01000146.1"/>
</dbReference>
<dbReference type="Pfam" id="PF00358">
    <property type="entry name" value="PTS_EIIA_1"/>
    <property type="match status" value="1"/>
</dbReference>
<dbReference type="GO" id="GO:0009401">
    <property type="term" value="P:phosphoenolpyruvate-dependent sugar phosphotransferase system"/>
    <property type="evidence" value="ECO:0007669"/>
    <property type="project" value="UniProtKB-KW"/>
</dbReference>
<dbReference type="Gene3D" id="2.70.70.10">
    <property type="entry name" value="Glucose Permease (Domain IIA)"/>
    <property type="match status" value="1"/>
</dbReference>
<evidence type="ECO:0000313" key="11">
    <source>
        <dbReference type="Proteomes" id="UP000490821"/>
    </source>
</evidence>
<gene>
    <name evidence="8" type="primary">ptsG_1</name>
    <name evidence="8" type="ORF">IMSAGC017_01184</name>
    <name evidence="9" type="ORF">SAMN04489758_1364</name>
</gene>
<evidence type="ECO:0000256" key="2">
    <source>
        <dbReference type="ARBA" id="ARBA00022448"/>
    </source>
</evidence>
<comment type="subcellular location">
    <subcellularLocation>
        <location evidence="1">Cytoplasm</location>
    </subcellularLocation>
</comment>
<dbReference type="InterPro" id="IPR001127">
    <property type="entry name" value="PTS_EIIA_1_perm"/>
</dbReference>
<dbReference type="EMBL" id="FOIN01000036">
    <property type="protein sequence ID" value="SET74787.1"/>
    <property type="molecule type" value="Genomic_DNA"/>
</dbReference>
<dbReference type="GeneID" id="78289168"/>
<feature type="domain" description="PTS EIIA type-1" evidence="7">
    <location>
        <begin position="26"/>
        <end position="129"/>
    </location>
</feature>
<dbReference type="AlphaFoldDB" id="A0A1I0GWT1"/>
<dbReference type="EMBL" id="BLMI01000146">
    <property type="protein sequence ID" value="GFI41141.1"/>
    <property type="molecule type" value="Genomic_DNA"/>
</dbReference>
<keyword evidence="3" id="KW-0762">Sugar transport</keyword>
<dbReference type="PANTHER" id="PTHR45008:SF1">
    <property type="entry name" value="PTS SYSTEM GLUCOSE-SPECIFIC EIIA COMPONENT"/>
    <property type="match status" value="1"/>
</dbReference>
<dbReference type="EC" id="2.7.1.199" evidence="8"/>
<dbReference type="PANTHER" id="PTHR45008">
    <property type="entry name" value="PTS SYSTEM GLUCOSE-SPECIFIC EIIA COMPONENT"/>
    <property type="match status" value="1"/>
</dbReference>
<evidence type="ECO:0000256" key="6">
    <source>
        <dbReference type="ARBA" id="ARBA00022777"/>
    </source>
</evidence>
<reference evidence="8 11" key="3">
    <citation type="journal article" date="2020" name="Microbiome">
        <title>Single-cell genomics of uncultured bacteria reveals dietary fiber responders in the mouse gut microbiota.</title>
        <authorList>
            <person name="Chijiiwa R."/>
            <person name="Hosokawa M."/>
            <person name="Kogawa M."/>
            <person name="Nishikawa Y."/>
            <person name="Ide K."/>
            <person name="Sakanashi C."/>
            <person name="Takahashi K."/>
            <person name="Takeyama H."/>
        </authorList>
    </citation>
    <scope>NUCLEOTIDE SEQUENCE [LARGE SCALE GENOMIC DNA]</scope>
    <source>
        <strain evidence="8">IMSAGC_017</strain>
    </source>
</reference>
<evidence type="ECO:0000256" key="4">
    <source>
        <dbReference type="ARBA" id="ARBA00022679"/>
    </source>
</evidence>
<dbReference type="SUPFAM" id="SSF51261">
    <property type="entry name" value="Duplicated hybrid motif"/>
    <property type="match status" value="1"/>
</dbReference>
<keyword evidence="2" id="KW-0813">Transport</keyword>
<dbReference type="Proteomes" id="UP000198558">
    <property type="component" value="Unassembled WGS sequence"/>
</dbReference>
<dbReference type="PROSITE" id="PS51093">
    <property type="entry name" value="PTS_EIIA_TYPE_1"/>
    <property type="match status" value="1"/>
</dbReference>
<organism evidence="9 10">
    <name type="scientific">Thomasclavelia cocleata</name>
    <dbReference type="NCBI Taxonomy" id="69824"/>
    <lineage>
        <taxon>Bacteria</taxon>
        <taxon>Bacillati</taxon>
        <taxon>Bacillota</taxon>
        <taxon>Erysipelotrichia</taxon>
        <taxon>Erysipelotrichales</taxon>
        <taxon>Coprobacillaceae</taxon>
        <taxon>Thomasclavelia</taxon>
    </lineage>
</organism>
<evidence type="ECO:0000256" key="5">
    <source>
        <dbReference type="ARBA" id="ARBA00022683"/>
    </source>
</evidence>
<protein>
    <submittedName>
        <fullName evidence="9">PTS system IIA component, Glc family</fullName>
    </submittedName>
    <submittedName>
        <fullName evidence="8">PTS system glucose-specific EIICBA component</fullName>
        <ecNumber evidence="8">2.7.1.199</ecNumber>
    </submittedName>
</protein>
<evidence type="ECO:0000313" key="8">
    <source>
        <dbReference type="EMBL" id="GFI41141.1"/>
    </source>
</evidence>
<keyword evidence="4 8" id="KW-0808">Transferase</keyword>
<evidence type="ECO:0000313" key="9">
    <source>
        <dbReference type="EMBL" id="SET74787.1"/>
    </source>
</evidence>
<evidence type="ECO:0000313" key="10">
    <source>
        <dbReference type="Proteomes" id="UP000198558"/>
    </source>
</evidence>
<keyword evidence="10" id="KW-1185">Reference proteome</keyword>
<dbReference type="GO" id="GO:0016301">
    <property type="term" value="F:kinase activity"/>
    <property type="evidence" value="ECO:0007669"/>
    <property type="project" value="UniProtKB-KW"/>
</dbReference>
<proteinExistence type="predicted"/>
<dbReference type="OrthoDB" id="92465at2"/>
<dbReference type="InterPro" id="IPR011055">
    <property type="entry name" value="Dup_hybrid_motif"/>
</dbReference>
<accession>A0A1I0GWT1</accession>
<dbReference type="Proteomes" id="UP000490821">
    <property type="component" value="Unassembled WGS sequence"/>
</dbReference>
<reference evidence="10" key="2">
    <citation type="submission" date="2016-10" db="EMBL/GenBank/DDBJ databases">
        <authorList>
            <person name="Varghese N."/>
            <person name="Submissions S."/>
        </authorList>
    </citation>
    <scope>NUCLEOTIDE SEQUENCE [LARGE SCALE GENOMIC DNA]</scope>
    <source>
        <strain evidence="10">DSM 1551</strain>
    </source>
</reference>
<keyword evidence="5" id="KW-0598">Phosphotransferase system</keyword>
<dbReference type="GO" id="GO:0005737">
    <property type="term" value="C:cytoplasm"/>
    <property type="evidence" value="ECO:0007669"/>
    <property type="project" value="UniProtKB-SubCell"/>
</dbReference>
<sequence length="155" mass="17301">MGIFKKKIEINCPIEGKVSPLEYCPDEVFSKGMTGEGVVIFPTGNIVYAPYDCKVEFIFESKHAIALKGSGIECLIHVGLDTNVLKGNGFKVFVEAGENVKQGDKLIEFDIMVLKKHHCIDATPFVFTNLNRRDITVDQYGMVDANIPFITIERK</sequence>
<evidence type="ECO:0000259" key="7">
    <source>
        <dbReference type="PROSITE" id="PS51093"/>
    </source>
</evidence>
<dbReference type="FunFam" id="2.70.70.10:FF:000001">
    <property type="entry name" value="PTS system glucose-specific IIA component"/>
    <property type="match status" value="1"/>
</dbReference>
<evidence type="ECO:0000256" key="3">
    <source>
        <dbReference type="ARBA" id="ARBA00022597"/>
    </source>
</evidence>
<reference evidence="9" key="1">
    <citation type="submission" date="2016-10" db="EMBL/GenBank/DDBJ databases">
        <authorList>
            <person name="de Groot N.N."/>
        </authorList>
    </citation>
    <scope>NUCLEOTIDE SEQUENCE [LARGE SCALE GENOMIC DNA]</scope>
    <source>
        <strain evidence="9">DSM 1551</strain>
    </source>
</reference>
<dbReference type="InterPro" id="IPR050890">
    <property type="entry name" value="PTS_EIIA_component"/>
</dbReference>
<dbReference type="NCBIfam" id="TIGR00830">
    <property type="entry name" value="PTBA"/>
    <property type="match status" value="1"/>
</dbReference>
<name>A0A1I0GWT1_9FIRM</name>
<keyword evidence="6" id="KW-0418">Kinase</keyword>